<evidence type="ECO:0000313" key="1">
    <source>
        <dbReference type="EMBL" id="KAH7960963.1"/>
    </source>
</evidence>
<comment type="caution">
    <text evidence="1">The sequence shown here is derived from an EMBL/GenBank/DDBJ whole genome shotgun (WGS) entry which is preliminary data.</text>
</comment>
<protein>
    <submittedName>
        <fullName evidence="1">Uncharacterized protein</fullName>
    </submittedName>
</protein>
<evidence type="ECO:0000313" key="2">
    <source>
        <dbReference type="Proteomes" id="UP000821865"/>
    </source>
</evidence>
<keyword evidence="2" id="KW-1185">Reference proteome</keyword>
<gene>
    <name evidence="1" type="ORF">HPB49_025356</name>
</gene>
<sequence length="235" mass="26558">MKLWPSLQENHITYYLLKAKACDLEDVQAIKSLDLYNYVISGKVGQLLVCQADKETCFIKGKVSPSQADSDRPYETWVCIGNNCRVWTRSCSCKFGLTTVCSHVGKPAKLFDETDPDWAPSLLLGYSAMNTDPSRHQHLEKRRAEKRQVDAEKQEAELQERRADAAATGIQPCVDRPLSPHPTGETDQLRDLESEKKKPRRLPPQVGALSEPPRRQTLHTTIPRRSVWGSTFSHS</sequence>
<dbReference type="Proteomes" id="UP000821865">
    <property type="component" value="Chromosome 3"/>
</dbReference>
<dbReference type="EMBL" id="CM023472">
    <property type="protein sequence ID" value="KAH7960963.1"/>
    <property type="molecule type" value="Genomic_DNA"/>
</dbReference>
<organism evidence="1 2">
    <name type="scientific">Dermacentor silvarum</name>
    <name type="common">Tick</name>
    <dbReference type="NCBI Taxonomy" id="543639"/>
    <lineage>
        <taxon>Eukaryota</taxon>
        <taxon>Metazoa</taxon>
        <taxon>Ecdysozoa</taxon>
        <taxon>Arthropoda</taxon>
        <taxon>Chelicerata</taxon>
        <taxon>Arachnida</taxon>
        <taxon>Acari</taxon>
        <taxon>Parasitiformes</taxon>
        <taxon>Ixodida</taxon>
        <taxon>Ixodoidea</taxon>
        <taxon>Ixodidae</taxon>
        <taxon>Rhipicephalinae</taxon>
        <taxon>Dermacentor</taxon>
    </lineage>
</organism>
<reference evidence="1" key="1">
    <citation type="submission" date="2020-05" db="EMBL/GenBank/DDBJ databases">
        <title>Large-scale comparative analyses of tick genomes elucidate their genetic diversity and vector capacities.</title>
        <authorList>
            <person name="Jia N."/>
            <person name="Wang J."/>
            <person name="Shi W."/>
            <person name="Du L."/>
            <person name="Sun Y."/>
            <person name="Zhan W."/>
            <person name="Jiang J."/>
            <person name="Wang Q."/>
            <person name="Zhang B."/>
            <person name="Ji P."/>
            <person name="Sakyi L.B."/>
            <person name="Cui X."/>
            <person name="Yuan T."/>
            <person name="Jiang B."/>
            <person name="Yang W."/>
            <person name="Lam T.T.-Y."/>
            <person name="Chang Q."/>
            <person name="Ding S."/>
            <person name="Wang X."/>
            <person name="Zhu J."/>
            <person name="Ruan X."/>
            <person name="Zhao L."/>
            <person name="Wei J."/>
            <person name="Que T."/>
            <person name="Du C."/>
            <person name="Cheng J."/>
            <person name="Dai P."/>
            <person name="Han X."/>
            <person name="Huang E."/>
            <person name="Gao Y."/>
            <person name="Liu J."/>
            <person name="Shao H."/>
            <person name="Ye R."/>
            <person name="Li L."/>
            <person name="Wei W."/>
            <person name="Wang X."/>
            <person name="Wang C."/>
            <person name="Yang T."/>
            <person name="Huo Q."/>
            <person name="Li W."/>
            <person name="Guo W."/>
            <person name="Chen H."/>
            <person name="Zhou L."/>
            <person name="Ni X."/>
            <person name="Tian J."/>
            <person name="Zhou Y."/>
            <person name="Sheng Y."/>
            <person name="Liu T."/>
            <person name="Pan Y."/>
            <person name="Xia L."/>
            <person name="Li J."/>
            <person name="Zhao F."/>
            <person name="Cao W."/>
        </authorList>
    </citation>
    <scope>NUCLEOTIDE SEQUENCE</scope>
    <source>
        <strain evidence="1">Dsil-2018</strain>
    </source>
</reference>
<proteinExistence type="predicted"/>
<accession>A0ACB8D983</accession>
<name>A0ACB8D983_DERSI</name>